<dbReference type="KEGG" id="cyn:Cyan7425_5367"/>
<dbReference type="HOGENOM" id="CLU_041026_0_0_3"/>
<dbReference type="EMBL" id="CP001345">
    <property type="protein sequence ID" value="ACL47626.1"/>
    <property type="molecule type" value="Genomic_DNA"/>
</dbReference>
<proteinExistence type="predicted"/>
<dbReference type="OrthoDB" id="3366489at2"/>
<organism evidence="1">
    <name type="scientific">Cyanothece sp. (strain PCC 7425 / ATCC 29141)</name>
    <dbReference type="NCBI Taxonomy" id="395961"/>
    <lineage>
        <taxon>Bacteria</taxon>
        <taxon>Bacillati</taxon>
        <taxon>Cyanobacteriota</taxon>
        <taxon>Cyanophyceae</taxon>
        <taxon>Gomontiellales</taxon>
        <taxon>Cyanothecaceae</taxon>
        <taxon>Cyanothece</taxon>
    </lineage>
</organism>
<accession>B8HYX8</accession>
<dbReference type="AlphaFoldDB" id="B8HYX8"/>
<evidence type="ECO:0000313" key="1">
    <source>
        <dbReference type="EMBL" id="ACL47626.1"/>
    </source>
</evidence>
<reference evidence="1" key="1">
    <citation type="submission" date="2009-01" db="EMBL/GenBank/DDBJ databases">
        <title>Complete sequence of plasmid1 Cyanothece sp. PCC 7425.</title>
        <authorList>
            <consortium name="US DOE Joint Genome Institute"/>
            <person name="Lucas S."/>
            <person name="Copeland A."/>
            <person name="Lapidus A."/>
            <person name="Glavina del Rio T."/>
            <person name="Dalin E."/>
            <person name="Tice H."/>
            <person name="Bruce D."/>
            <person name="Goodwin L."/>
            <person name="Pitluck S."/>
            <person name="Sims D."/>
            <person name="Meineke L."/>
            <person name="Brettin T."/>
            <person name="Detter J.C."/>
            <person name="Han C."/>
            <person name="Larimer F."/>
            <person name="Land M."/>
            <person name="Hauser L."/>
            <person name="Kyrpides N."/>
            <person name="Ovchinnikova G."/>
            <person name="Liberton M."/>
            <person name="Stoeckel J."/>
            <person name="Banerjee A."/>
            <person name="Singh A."/>
            <person name="Page L."/>
            <person name="Sato H."/>
            <person name="Zhao L."/>
            <person name="Sherman L."/>
            <person name="Pakrasi H."/>
            <person name="Richardson P."/>
        </authorList>
    </citation>
    <scope>NUCLEOTIDE SEQUENCE</scope>
    <source>
        <strain evidence="1">PCC 7425</strain>
        <plasmid evidence="1">pP742501</plasmid>
    </source>
</reference>
<name>B8HYX8_CYAP4</name>
<gene>
    <name evidence="1" type="ordered locus">Cyan7425_5367</name>
</gene>
<geneLocation type="plasmid" evidence="1">
    <name>pP742501</name>
</geneLocation>
<keyword evidence="1" id="KW-0614">Plasmid</keyword>
<sequence length="378" mass="41368">MTNAAPAQVLDQLRGNLPPQSLNVRSLAQFSEISNCNVAGLGMAAGVNFSTLLKGTPFTRTYTQSPFAFMRGNQFEKRLTDNNCQSLLSLCQQHLNFLPQDNQVIDLRAQFPSSYQSLWPRAQRTRQLVQQILQGQSQAPNLIIGAVFAYSLGGQNVYFEADLLGANHQQILRPIEVKSFPILDERAIDPRSLGAAFDQAAVYILMVRELVSSLGGNLSLVPGEAVLINPFNATSQPHLSCQSITQRINQAQQRLNQVQNLSPILSNLPANLSFATIADRQRPIQDRLQTLDTLTQQVGTCYTPSCQRACGLANYCRHHAHNQGLTTVSGQVVQHQLPGVTTLNRAAALAGGALPNTQEQAIASQLQRAEQLYNQLSA</sequence>
<protein>
    <submittedName>
        <fullName evidence="1">Uncharacterized protein</fullName>
    </submittedName>
</protein>